<keyword evidence="3" id="KW-1185">Reference proteome</keyword>
<gene>
    <name evidence="2" type="ORF">PtA15_11A327</name>
</gene>
<dbReference type="EMBL" id="CP110431">
    <property type="protein sequence ID" value="WAQ89637.1"/>
    <property type="molecule type" value="Genomic_DNA"/>
</dbReference>
<sequence>MGKQPLAASTSVTKRPGEARNIKAKGKHKAKESREEDTKEETGSESEPSESDHSPDKAPPPAKKSRGRPQKAIIKDAACQLKYM</sequence>
<feature type="region of interest" description="Disordered" evidence="1">
    <location>
        <begin position="1"/>
        <end position="72"/>
    </location>
</feature>
<evidence type="ECO:0000256" key="1">
    <source>
        <dbReference type="SAM" id="MobiDB-lite"/>
    </source>
</evidence>
<dbReference type="RefSeq" id="XP_053025192.1">
    <property type="nucleotide sequence ID" value="XM_053161224.1"/>
</dbReference>
<dbReference type="Proteomes" id="UP001164743">
    <property type="component" value="Chromosome 11A"/>
</dbReference>
<reference evidence="2" key="1">
    <citation type="submission" date="2022-10" db="EMBL/GenBank/DDBJ databases">
        <title>Puccinia triticina Genome sequencing and assembly.</title>
        <authorList>
            <person name="Li C."/>
        </authorList>
    </citation>
    <scope>NUCLEOTIDE SEQUENCE</scope>
    <source>
        <strain evidence="2">Pt15</strain>
    </source>
</reference>
<feature type="compositionally biased region" description="Basic residues" evidence="1">
    <location>
        <begin position="22"/>
        <end position="31"/>
    </location>
</feature>
<protein>
    <submittedName>
        <fullName evidence="2">Uncharacterized protein</fullName>
    </submittedName>
</protein>
<accession>A0ABY7D3Z2</accession>
<organism evidence="2 3">
    <name type="scientific">Puccinia triticina</name>
    <dbReference type="NCBI Taxonomy" id="208348"/>
    <lineage>
        <taxon>Eukaryota</taxon>
        <taxon>Fungi</taxon>
        <taxon>Dikarya</taxon>
        <taxon>Basidiomycota</taxon>
        <taxon>Pucciniomycotina</taxon>
        <taxon>Pucciniomycetes</taxon>
        <taxon>Pucciniales</taxon>
        <taxon>Pucciniaceae</taxon>
        <taxon>Puccinia</taxon>
    </lineage>
</organism>
<evidence type="ECO:0000313" key="3">
    <source>
        <dbReference type="Proteomes" id="UP001164743"/>
    </source>
</evidence>
<name>A0ABY7D3Z2_9BASI</name>
<evidence type="ECO:0000313" key="2">
    <source>
        <dbReference type="EMBL" id="WAQ89637.1"/>
    </source>
</evidence>
<proteinExistence type="predicted"/>
<feature type="compositionally biased region" description="Basic and acidic residues" evidence="1">
    <location>
        <begin position="32"/>
        <end position="42"/>
    </location>
</feature>
<dbReference type="GeneID" id="77802119"/>